<gene>
    <name evidence="2" type="ORF">GT347_16105</name>
</gene>
<feature type="region of interest" description="Disordered" evidence="1">
    <location>
        <begin position="20"/>
        <end position="40"/>
    </location>
</feature>
<keyword evidence="3" id="KW-1185">Reference proteome</keyword>
<feature type="compositionally biased region" description="Basic and acidic residues" evidence="1">
    <location>
        <begin position="23"/>
        <end position="33"/>
    </location>
</feature>
<proteinExistence type="predicted"/>
<dbReference type="KEGG" id="xyk:GT347_16105"/>
<sequence>MNPSWPRAVRLSLAGAQQQDASVIERSDMERGPAKTRRAATDPMVTVSATALFLASRDVAAFRAWLYSPTGADAGAAWVDWTDPRTGAVRSIRIVSLGALTPIASCFAIAQQPVVFEYLETVEEIAAGVPLRWDFTANADGWIAYPGLGTLTWAPGKITAAAEPGRYPVIRRPDLQISGAYQSVVRMAITRLAGSGWTGNLYYQTQGRPFDSGGFRKQIANPVPAVGASAVVTWDMAQLTAGGADWLQNTITSLSVDFGAAADDVFEIDWIEVAAA</sequence>
<dbReference type="Proteomes" id="UP000464787">
    <property type="component" value="Chromosome"/>
</dbReference>
<evidence type="ECO:0000313" key="3">
    <source>
        <dbReference type="Proteomes" id="UP000464787"/>
    </source>
</evidence>
<dbReference type="AlphaFoldDB" id="A0A857J6N6"/>
<name>A0A857J6N6_9BURK</name>
<reference evidence="2 3" key="1">
    <citation type="submission" date="2020-01" db="EMBL/GenBank/DDBJ databases">
        <title>Genome sequencing of strain KACC 21265.</title>
        <authorList>
            <person name="Heo J."/>
            <person name="Kim S.-J."/>
            <person name="Kim J.-S."/>
            <person name="Hong S.-B."/>
            <person name="Kwon S.-W."/>
        </authorList>
    </citation>
    <scope>NUCLEOTIDE SEQUENCE [LARGE SCALE GENOMIC DNA]</scope>
    <source>
        <strain evidence="2 3">KACC 21265</strain>
    </source>
</reference>
<evidence type="ECO:0000313" key="2">
    <source>
        <dbReference type="EMBL" id="QHI99367.1"/>
    </source>
</evidence>
<organism evidence="2 3">
    <name type="scientific">Xylophilus rhododendri</name>
    <dbReference type="NCBI Taxonomy" id="2697032"/>
    <lineage>
        <taxon>Bacteria</taxon>
        <taxon>Pseudomonadati</taxon>
        <taxon>Pseudomonadota</taxon>
        <taxon>Betaproteobacteria</taxon>
        <taxon>Burkholderiales</taxon>
        <taxon>Xylophilus</taxon>
    </lineage>
</organism>
<dbReference type="EMBL" id="CP047650">
    <property type="protein sequence ID" value="QHI99367.1"/>
    <property type="molecule type" value="Genomic_DNA"/>
</dbReference>
<accession>A0A857J6N6</accession>
<dbReference type="RefSeq" id="WP_160553180.1">
    <property type="nucleotide sequence ID" value="NZ_CP047650.1"/>
</dbReference>
<protein>
    <submittedName>
        <fullName evidence="2">Uncharacterized protein</fullName>
    </submittedName>
</protein>
<evidence type="ECO:0000256" key="1">
    <source>
        <dbReference type="SAM" id="MobiDB-lite"/>
    </source>
</evidence>